<reference evidence="10 11" key="2">
    <citation type="journal article" date="2018" name="Plant J.">
        <title>The Physcomitrella patens chromosome-scale assembly reveals moss genome structure and evolution.</title>
        <authorList>
            <person name="Lang D."/>
            <person name="Ullrich K.K."/>
            <person name="Murat F."/>
            <person name="Fuchs J."/>
            <person name="Jenkins J."/>
            <person name="Haas F.B."/>
            <person name="Piednoel M."/>
            <person name="Gundlach H."/>
            <person name="Van Bel M."/>
            <person name="Meyberg R."/>
            <person name="Vives C."/>
            <person name="Morata J."/>
            <person name="Symeonidi A."/>
            <person name="Hiss M."/>
            <person name="Muchero W."/>
            <person name="Kamisugi Y."/>
            <person name="Saleh O."/>
            <person name="Blanc G."/>
            <person name="Decker E.L."/>
            <person name="van Gessel N."/>
            <person name="Grimwood J."/>
            <person name="Hayes R.D."/>
            <person name="Graham S.W."/>
            <person name="Gunter L.E."/>
            <person name="McDaniel S.F."/>
            <person name="Hoernstein S.N.W."/>
            <person name="Larsson A."/>
            <person name="Li F.W."/>
            <person name="Perroud P.F."/>
            <person name="Phillips J."/>
            <person name="Ranjan P."/>
            <person name="Rokshar D.S."/>
            <person name="Rothfels C.J."/>
            <person name="Schneider L."/>
            <person name="Shu S."/>
            <person name="Stevenson D.W."/>
            <person name="Thummler F."/>
            <person name="Tillich M."/>
            <person name="Villarreal Aguilar J.C."/>
            <person name="Widiez T."/>
            <person name="Wong G.K."/>
            <person name="Wymore A."/>
            <person name="Zhang Y."/>
            <person name="Zimmer A.D."/>
            <person name="Quatrano R.S."/>
            <person name="Mayer K.F.X."/>
            <person name="Goodstein D."/>
            <person name="Casacuberta J.M."/>
            <person name="Vandepoele K."/>
            <person name="Reski R."/>
            <person name="Cuming A.C."/>
            <person name="Tuskan G.A."/>
            <person name="Maumus F."/>
            <person name="Salse J."/>
            <person name="Schmutz J."/>
            <person name="Rensing S.A."/>
        </authorList>
    </citation>
    <scope>NUCLEOTIDE SEQUENCE [LARGE SCALE GENOMIC DNA]</scope>
    <source>
        <strain evidence="10 11">cv. Gransden 2004</strain>
    </source>
</reference>
<dbReference type="Gramene" id="Pp3c3_26370V3.13">
    <property type="protein sequence ID" value="Pp3c3_26370V3.13"/>
    <property type="gene ID" value="Pp3c3_26370"/>
</dbReference>
<evidence type="ECO:0000256" key="1">
    <source>
        <dbReference type="ARBA" id="ARBA00022723"/>
    </source>
</evidence>
<dbReference type="InterPro" id="IPR045174">
    <property type="entry name" value="Dof"/>
</dbReference>
<dbReference type="EnsemblPlants" id="Pp3c3_26370V3.10">
    <property type="protein sequence ID" value="Pp3c3_26370V3.10"/>
    <property type="gene ID" value="Pp3c3_26370"/>
</dbReference>
<evidence type="ECO:0000256" key="7">
    <source>
        <dbReference type="ARBA" id="ARBA00023242"/>
    </source>
</evidence>
<dbReference type="EnsemblPlants" id="Pp3c3_26370V3.8">
    <property type="protein sequence ID" value="Pp3c3_26370V3.8"/>
    <property type="gene ID" value="Pp3c3_26370"/>
</dbReference>
<dbReference type="PROSITE" id="PS50884">
    <property type="entry name" value="ZF_DOF_2"/>
    <property type="match status" value="1"/>
</dbReference>
<keyword evidence="11" id="KW-1185">Reference proteome</keyword>
<accession>A0A7I4DGZ0</accession>
<dbReference type="EnsemblPlants" id="Pp3c3_26370V3.11">
    <property type="protein sequence ID" value="Pp3c3_26370V3.11"/>
    <property type="gene ID" value="Pp3c3_26370"/>
</dbReference>
<dbReference type="Gramene" id="Pp3c3_26370V3.8">
    <property type="protein sequence ID" value="Pp3c3_26370V3.8"/>
    <property type="gene ID" value="Pp3c3_26370"/>
</dbReference>
<keyword evidence="2" id="KW-0863">Zinc-finger</keyword>
<dbReference type="Gramene" id="Pp3c3_26370V3.10">
    <property type="protein sequence ID" value="Pp3c3_26370V3.10"/>
    <property type="gene ID" value="Pp3c3_26370"/>
</dbReference>
<dbReference type="RefSeq" id="XP_024370803.1">
    <property type="nucleotide sequence ID" value="XM_024515035.2"/>
</dbReference>
<dbReference type="OrthoDB" id="1927254at2759"/>
<dbReference type="EnsemblPlants" id="Pp3c3_26370V3.12">
    <property type="protein sequence ID" value="Pp3c3_26370V3.12"/>
    <property type="gene ID" value="Pp3c3_26370"/>
</dbReference>
<dbReference type="GeneID" id="112280065"/>
<feature type="region of interest" description="Disordered" evidence="8">
    <location>
        <begin position="203"/>
        <end position="276"/>
    </location>
</feature>
<keyword evidence="3" id="KW-0862">Zinc</keyword>
<dbReference type="KEGG" id="ppp:112280065"/>
<keyword evidence="6" id="KW-0804">Transcription</keyword>
<proteinExistence type="predicted"/>
<feature type="region of interest" description="Disordered" evidence="8">
    <location>
        <begin position="1"/>
        <end position="151"/>
    </location>
</feature>
<dbReference type="Pfam" id="PF02701">
    <property type="entry name" value="Zn_ribbon_Dof"/>
    <property type="match status" value="1"/>
</dbReference>
<evidence type="ECO:0000259" key="9">
    <source>
        <dbReference type="PROSITE" id="PS50884"/>
    </source>
</evidence>
<keyword evidence="5" id="KW-0238">DNA-binding</keyword>
<dbReference type="EnsemblPlants" id="Pp3c3_26370V3.9">
    <property type="protein sequence ID" value="Pp3c3_26370V3.9"/>
    <property type="gene ID" value="Pp3c3_26370"/>
</dbReference>
<dbReference type="Gramene" id="Pp3c3_26370V3.12">
    <property type="protein sequence ID" value="Pp3c3_26370V3.12"/>
    <property type="gene ID" value="Pp3c3_26370"/>
</dbReference>
<dbReference type="Proteomes" id="UP000006727">
    <property type="component" value="Chromosome 3"/>
</dbReference>
<dbReference type="Gramene" id="Pp3c3_26370V3.9">
    <property type="protein sequence ID" value="Pp3c3_26370V3.9"/>
    <property type="gene ID" value="Pp3c3_26370"/>
</dbReference>
<dbReference type="RefSeq" id="XP_073388934.1">
    <property type="nucleotide sequence ID" value="XM_073532833.1"/>
</dbReference>
<feature type="compositionally biased region" description="Basic and acidic residues" evidence="8">
    <location>
        <begin position="116"/>
        <end position="130"/>
    </location>
</feature>
<evidence type="ECO:0000256" key="4">
    <source>
        <dbReference type="ARBA" id="ARBA00023015"/>
    </source>
</evidence>
<dbReference type="EMBL" id="ABEU02000003">
    <property type="status" value="NOT_ANNOTATED_CDS"/>
    <property type="molecule type" value="Genomic_DNA"/>
</dbReference>
<feature type="compositionally biased region" description="Gly residues" evidence="8">
    <location>
        <begin position="27"/>
        <end position="37"/>
    </location>
</feature>
<feature type="domain" description="Dof-type" evidence="9">
    <location>
        <begin position="275"/>
        <end position="329"/>
    </location>
</feature>
<dbReference type="PROSITE" id="PS01361">
    <property type="entry name" value="ZF_DOF_1"/>
    <property type="match status" value="1"/>
</dbReference>
<dbReference type="AlphaFoldDB" id="A0A7I4DGZ0"/>
<keyword evidence="1" id="KW-0479">Metal-binding</keyword>
<name>A0A7I4DGZ0_PHYPA</name>
<evidence type="ECO:0000256" key="5">
    <source>
        <dbReference type="ARBA" id="ARBA00023125"/>
    </source>
</evidence>
<protein>
    <recommendedName>
        <fullName evidence="9">Dof-type domain-containing protein</fullName>
    </recommendedName>
</protein>
<evidence type="ECO:0000313" key="10">
    <source>
        <dbReference type="EnsemblPlants" id="Pp3c3_26370V3.12"/>
    </source>
</evidence>
<evidence type="ECO:0000256" key="6">
    <source>
        <dbReference type="ARBA" id="ARBA00023163"/>
    </source>
</evidence>
<keyword evidence="4" id="KW-0805">Transcription regulation</keyword>
<dbReference type="Gramene" id="Pp3c3_26370V3.11">
    <property type="protein sequence ID" value="Pp3c3_26370V3.11"/>
    <property type="gene ID" value="Pp3c3_26370"/>
</dbReference>
<dbReference type="PANTHER" id="PTHR31089:SF22">
    <property type="entry name" value="CYCLIC DOF FACTOR 4"/>
    <property type="match status" value="1"/>
</dbReference>
<dbReference type="GO" id="GO:0003677">
    <property type="term" value="F:DNA binding"/>
    <property type="evidence" value="ECO:0000318"/>
    <property type="project" value="GO_Central"/>
</dbReference>
<feature type="compositionally biased region" description="Basic and acidic residues" evidence="8">
    <location>
        <begin position="65"/>
        <end position="95"/>
    </location>
</feature>
<dbReference type="PANTHER" id="PTHR31089">
    <property type="entry name" value="CYCLIC DOF FACTOR 2"/>
    <property type="match status" value="1"/>
</dbReference>
<evidence type="ECO:0000256" key="8">
    <source>
        <dbReference type="SAM" id="MobiDB-lite"/>
    </source>
</evidence>
<dbReference type="InterPro" id="IPR003851">
    <property type="entry name" value="Znf_Dof"/>
</dbReference>
<evidence type="ECO:0000313" key="11">
    <source>
        <dbReference type="Proteomes" id="UP000006727"/>
    </source>
</evidence>
<feature type="region of interest" description="Disordered" evidence="8">
    <location>
        <begin position="458"/>
        <end position="483"/>
    </location>
</feature>
<reference evidence="10" key="3">
    <citation type="submission" date="2020-12" db="UniProtKB">
        <authorList>
            <consortium name="EnsemblPlants"/>
        </authorList>
    </citation>
    <scope>IDENTIFICATION</scope>
</reference>
<dbReference type="GO" id="GO:0008270">
    <property type="term" value="F:zinc ion binding"/>
    <property type="evidence" value="ECO:0007669"/>
    <property type="project" value="UniProtKB-KW"/>
</dbReference>
<dbReference type="GO" id="GO:0003700">
    <property type="term" value="F:DNA-binding transcription factor activity"/>
    <property type="evidence" value="ECO:0000318"/>
    <property type="project" value="GO_Central"/>
</dbReference>
<keyword evidence="7" id="KW-0539">Nucleus</keyword>
<dbReference type="EnsemblPlants" id="Pp3c3_26370V3.13">
    <property type="protein sequence ID" value="Pp3c3_26370V3.13"/>
    <property type="gene ID" value="Pp3c3_26370"/>
</dbReference>
<evidence type="ECO:0000256" key="2">
    <source>
        <dbReference type="ARBA" id="ARBA00022771"/>
    </source>
</evidence>
<organism evidence="10 11">
    <name type="scientific">Physcomitrium patens</name>
    <name type="common">Spreading-leaved earth moss</name>
    <name type="synonym">Physcomitrella patens</name>
    <dbReference type="NCBI Taxonomy" id="3218"/>
    <lineage>
        <taxon>Eukaryota</taxon>
        <taxon>Viridiplantae</taxon>
        <taxon>Streptophyta</taxon>
        <taxon>Embryophyta</taxon>
        <taxon>Bryophyta</taxon>
        <taxon>Bryophytina</taxon>
        <taxon>Bryopsida</taxon>
        <taxon>Funariidae</taxon>
        <taxon>Funariales</taxon>
        <taxon>Funariaceae</taxon>
        <taxon>Physcomitrium</taxon>
    </lineage>
</organism>
<reference evidence="10 11" key="1">
    <citation type="journal article" date="2008" name="Science">
        <title>The Physcomitrella genome reveals evolutionary insights into the conquest of land by plants.</title>
        <authorList>
            <person name="Rensing S."/>
            <person name="Lang D."/>
            <person name="Zimmer A."/>
            <person name="Terry A."/>
            <person name="Salamov A."/>
            <person name="Shapiro H."/>
            <person name="Nishiyama T."/>
            <person name="Perroud P.-F."/>
            <person name="Lindquist E."/>
            <person name="Kamisugi Y."/>
            <person name="Tanahashi T."/>
            <person name="Sakakibara K."/>
            <person name="Fujita T."/>
            <person name="Oishi K."/>
            <person name="Shin-I T."/>
            <person name="Kuroki Y."/>
            <person name="Toyoda A."/>
            <person name="Suzuki Y."/>
            <person name="Hashimoto A."/>
            <person name="Yamaguchi K."/>
            <person name="Sugano A."/>
            <person name="Kohara Y."/>
            <person name="Fujiyama A."/>
            <person name="Anterola A."/>
            <person name="Aoki S."/>
            <person name="Ashton N."/>
            <person name="Barbazuk W.B."/>
            <person name="Barker E."/>
            <person name="Bennetzen J."/>
            <person name="Bezanilla M."/>
            <person name="Blankenship R."/>
            <person name="Cho S.H."/>
            <person name="Dutcher S."/>
            <person name="Estelle M."/>
            <person name="Fawcett J.A."/>
            <person name="Gundlach H."/>
            <person name="Hanada K."/>
            <person name="Heyl A."/>
            <person name="Hicks K.A."/>
            <person name="Hugh J."/>
            <person name="Lohr M."/>
            <person name="Mayer K."/>
            <person name="Melkozernov A."/>
            <person name="Murata T."/>
            <person name="Nelson D."/>
            <person name="Pils B."/>
            <person name="Prigge M."/>
            <person name="Reiss B."/>
            <person name="Renner T."/>
            <person name="Rombauts S."/>
            <person name="Rushton P."/>
            <person name="Sanderfoot A."/>
            <person name="Schween G."/>
            <person name="Shiu S.-H."/>
            <person name="Stueber K."/>
            <person name="Theodoulou F.L."/>
            <person name="Tu H."/>
            <person name="Van de Peer Y."/>
            <person name="Verrier P.J."/>
            <person name="Waters E."/>
            <person name="Wood A."/>
            <person name="Yang L."/>
            <person name="Cove D."/>
            <person name="Cuming A."/>
            <person name="Hasebe M."/>
            <person name="Lucas S."/>
            <person name="Mishler D.B."/>
            <person name="Reski R."/>
            <person name="Grigoriev I."/>
            <person name="Quatrano R.S."/>
            <person name="Boore J.L."/>
        </authorList>
    </citation>
    <scope>NUCLEOTIDE SEQUENCE [LARGE SCALE GENOMIC DNA]</scope>
    <source>
        <strain evidence="10 11">cv. Gransden 2004</strain>
    </source>
</reference>
<evidence type="ECO:0000256" key="3">
    <source>
        <dbReference type="ARBA" id="ARBA00022833"/>
    </source>
</evidence>
<sequence length="712" mass="74054">MDSSSADTGGDKPRVLKSATLLSRGLGSSGEGAGFRGQSGPAHVNMANGGSGPQKDYSLHGTQLNRKEGAFADHINLNERREELQPSLHARDVEGRVAGFGGGPSGVGAHISGENPIKRDEEGNHEDDGKGGAADELPGDEANVSSCSPLPFGRQEAKVVPLESIHSKAKGVEIIADGSALKSANNSKNEASGASASVQIASETTERNGPPLSQAVGDEDATVGPPPSHAPGDDADTAGPPRPPAAADEATVVPSPKQGKGQKQKPTLKKPDKLAPCPRCDSLDTKFCYYNNYNVNQPRHFCKNCQRYWTAGGILRNVPVGAGRRKIKHSSSHPRHGAVPDIPAVRLDSLDMAQLRPCLSRGSSVPHQVSPLLTCNASSPSNLNSLLNRQERGSSEAITQTRSMHVAEAVRRHYISAESQVNIASDSGNRLLHAEHSDGCEPVLACEAEKDDCVEACTSSATGSPSRTNVTPPTQEAQSMLRGPPTTLIPVCGGVVRPVGILDGSVWTAAPSPFGLFNGSWPYGYNVGWSGPAPGAPGPPICPPGGTLVSCQPAVTWSSPPNGIWSGICWGSTLIPGMPTGMPGPPWMSPGWGGGWPIPWGPDAAAAAAAASASASFQTASAPMSGSGFPPVQSRLPIRPVLNKHPRDRPDLDRVESSLWLPKMVKVDDSGSAPRSSVWTAVGAENRVETVVSGSNFKAFLPVADSKASDTS</sequence>
<dbReference type="RefSeq" id="XP_024370808.1">
    <property type="nucleotide sequence ID" value="XM_024515040.2"/>
</dbReference>
<gene>
    <name evidence="10" type="primary">LOC112280065</name>
</gene>
<feature type="compositionally biased region" description="Polar residues" evidence="8">
    <location>
        <begin position="458"/>
        <end position="478"/>
    </location>
</feature>
<dbReference type="RefSeq" id="XP_073388935.1">
    <property type="nucleotide sequence ID" value="XM_073532834.1"/>
</dbReference>